<gene>
    <name evidence="1" type="ORF">NPIL_79271</name>
</gene>
<proteinExistence type="predicted"/>
<evidence type="ECO:0000313" key="1">
    <source>
        <dbReference type="EMBL" id="GFT44136.1"/>
    </source>
</evidence>
<dbReference type="AlphaFoldDB" id="A0A8X6NZJ7"/>
<accession>A0A8X6NZJ7</accession>
<evidence type="ECO:0000313" key="2">
    <source>
        <dbReference type="Proteomes" id="UP000887013"/>
    </source>
</evidence>
<dbReference type="Proteomes" id="UP000887013">
    <property type="component" value="Unassembled WGS sequence"/>
</dbReference>
<comment type="caution">
    <text evidence="1">The sequence shown here is derived from an EMBL/GenBank/DDBJ whole genome shotgun (WGS) entry which is preliminary data.</text>
</comment>
<reference evidence="1" key="1">
    <citation type="submission" date="2020-08" db="EMBL/GenBank/DDBJ databases">
        <title>Multicomponent nature underlies the extraordinary mechanical properties of spider dragline silk.</title>
        <authorList>
            <person name="Kono N."/>
            <person name="Nakamura H."/>
            <person name="Mori M."/>
            <person name="Yoshida Y."/>
            <person name="Ohtoshi R."/>
            <person name="Malay A.D."/>
            <person name="Moran D.A.P."/>
            <person name="Tomita M."/>
            <person name="Numata K."/>
            <person name="Arakawa K."/>
        </authorList>
    </citation>
    <scope>NUCLEOTIDE SEQUENCE</scope>
</reference>
<keyword evidence="2" id="KW-1185">Reference proteome</keyword>
<sequence length="150" mass="16017">MGSYSNPSNLVTYLAGGLAARGVRFKPPDLELISGGLAGRIMGVLKTTRSCGLISLGGLAGRRLIRPPKPPGMLVTYSREGLAGDYKVFQIIKILAKHSREGLAFAENYGRYSKPTSCDLLAGLAAENYGIFKPTRSCDLLAGGLWPRSE</sequence>
<organism evidence="1 2">
    <name type="scientific">Nephila pilipes</name>
    <name type="common">Giant wood spider</name>
    <name type="synonym">Nephila maculata</name>
    <dbReference type="NCBI Taxonomy" id="299642"/>
    <lineage>
        <taxon>Eukaryota</taxon>
        <taxon>Metazoa</taxon>
        <taxon>Ecdysozoa</taxon>
        <taxon>Arthropoda</taxon>
        <taxon>Chelicerata</taxon>
        <taxon>Arachnida</taxon>
        <taxon>Araneae</taxon>
        <taxon>Araneomorphae</taxon>
        <taxon>Entelegynae</taxon>
        <taxon>Araneoidea</taxon>
        <taxon>Nephilidae</taxon>
        <taxon>Nephila</taxon>
    </lineage>
</organism>
<protein>
    <submittedName>
        <fullName evidence="1">Uncharacterized protein</fullName>
    </submittedName>
</protein>
<name>A0A8X6NZJ7_NEPPI</name>
<dbReference type="EMBL" id="BMAW01015505">
    <property type="protein sequence ID" value="GFT44136.1"/>
    <property type="molecule type" value="Genomic_DNA"/>
</dbReference>